<dbReference type="EMBL" id="JBDFQZ010000010">
    <property type="protein sequence ID" value="KAK9683936.1"/>
    <property type="molecule type" value="Genomic_DNA"/>
</dbReference>
<dbReference type="AlphaFoldDB" id="A0AAW1I4K8"/>
<dbReference type="Gene3D" id="2.30.180.10">
    <property type="entry name" value="FAS1 domain"/>
    <property type="match status" value="1"/>
</dbReference>
<dbReference type="PANTHER" id="PTHR32382">
    <property type="entry name" value="FASCICLIN-LIKE ARABINOGALACTAN PROTEIN"/>
    <property type="match status" value="1"/>
</dbReference>
<keyword evidence="9" id="KW-0449">Lipoprotein</keyword>
<protein>
    <recommendedName>
        <fullName evidence="14">FAS1 domain-containing protein</fullName>
    </recommendedName>
</protein>
<keyword evidence="5 13" id="KW-0732">Signal</keyword>
<dbReference type="Pfam" id="PF02469">
    <property type="entry name" value="Fasciclin"/>
    <property type="match status" value="1"/>
</dbReference>
<evidence type="ECO:0000256" key="8">
    <source>
        <dbReference type="ARBA" id="ARBA00023180"/>
    </source>
</evidence>
<dbReference type="Proteomes" id="UP001443914">
    <property type="component" value="Unassembled WGS sequence"/>
</dbReference>
<keyword evidence="16" id="KW-1185">Reference proteome</keyword>
<feature type="compositionally biased region" description="Low complexity" evidence="11">
    <location>
        <begin position="177"/>
        <end position="207"/>
    </location>
</feature>
<comment type="subcellular location">
    <subcellularLocation>
        <location evidence="1">Cell membrane</location>
        <topology evidence="1">Lipid-anchor</topology>
        <topology evidence="1">GPI-anchor</topology>
    </subcellularLocation>
</comment>
<dbReference type="PANTHER" id="PTHR32382:SF6">
    <property type="entry name" value="FASCICLIN-LIKE ARABINOGALACTAN PROTEIN 14"/>
    <property type="match status" value="1"/>
</dbReference>
<keyword evidence="7 12" id="KW-0472">Membrane</keyword>
<evidence type="ECO:0000313" key="16">
    <source>
        <dbReference type="Proteomes" id="UP001443914"/>
    </source>
</evidence>
<reference evidence="15" key="1">
    <citation type="submission" date="2024-03" db="EMBL/GenBank/DDBJ databases">
        <title>WGS assembly of Saponaria officinalis var. Norfolk2.</title>
        <authorList>
            <person name="Jenkins J."/>
            <person name="Shu S."/>
            <person name="Grimwood J."/>
            <person name="Barry K."/>
            <person name="Goodstein D."/>
            <person name="Schmutz J."/>
            <person name="Leebens-Mack J."/>
            <person name="Osbourn A."/>
        </authorList>
    </citation>
    <scope>NUCLEOTIDE SEQUENCE [LARGE SCALE GENOMIC DNA]</scope>
    <source>
        <strain evidence="15">JIC</strain>
    </source>
</reference>
<evidence type="ECO:0000256" key="9">
    <source>
        <dbReference type="ARBA" id="ARBA00023288"/>
    </source>
</evidence>
<evidence type="ECO:0000256" key="3">
    <source>
        <dbReference type="ARBA" id="ARBA00022475"/>
    </source>
</evidence>
<evidence type="ECO:0000256" key="11">
    <source>
        <dbReference type="SAM" id="MobiDB-lite"/>
    </source>
</evidence>
<dbReference type="GO" id="GO:0005886">
    <property type="term" value="C:plasma membrane"/>
    <property type="evidence" value="ECO:0007669"/>
    <property type="project" value="UniProtKB-SubCell"/>
</dbReference>
<comment type="similarity">
    <text evidence="2">Belongs to the fasciclin-like AGP family.</text>
</comment>
<name>A0AAW1I4K8_SAPOF</name>
<evidence type="ECO:0000256" key="5">
    <source>
        <dbReference type="ARBA" id="ARBA00022729"/>
    </source>
</evidence>
<evidence type="ECO:0000256" key="1">
    <source>
        <dbReference type="ARBA" id="ARBA00004609"/>
    </source>
</evidence>
<accession>A0AAW1I4K8</accession>
<evidence type="ECO:0000256" key="10">
    <source>
        <dbReference type="ARBA" id="ARBA00024686"/>
    </source>
</evidence>
<keyword evidence="6" id="KW-0654">Proteoglycan</keyword>
<evidence type="ECO:0000313" key="15">
    <source>
        <dbReference type="EMBL" id="KAK9683936.1"/>
    </source>
</evidence>
<dbReference type="InterPro" id="IPR036378">
    <property type="entry name" value="FAS1_dom_sf"/>
</dbReference>
<feature type="domain" description="FAS1" evidence="14">
    <location>
        <begin position="23"/>
        <end position="154"/>
    </location>
</feature>
<feature type="signal peptide" evidence="13">
    <location>
        <begin position="1"/>
        <end position="23"/>
    </location>
</feature>
<evidence type="ECO:0000256" key="2">
    <source>
        <dbReference type="ARBA" id="ARBA00007843"/>
    </source>
</evidence>
<comment type="function">
    <text evidence="10">May be a cell surface adhesion protein.</text>
</comment>
<feature type="transmembrane region" description="Helical" evidence="12">
    <location>
        <begin position="262"/>
        <end position="280"/>
    </location>
</feature>
<evidence type="ECO:0000256" key="6">
    <source>
        <dbReference type="ARBA" id="ARBA00022974"/>
    </source>
</evidence>
<evidence type="ECO:0000259" key="14">
    <source>
        <dbReference type="PROSITE" id="PS50213"/>
    </source>
</evidence>
<dbReference type="InterPro" id="IPR000782">
    <property type="entry name" value="FAS1_domain"/>
</dbReference>
<keyword evidence="4" id="KW-0336">GPI-anchor</keyword>
<dbReference type="PROSITE" id="PS50213">
    <property type="entry name" value="FAS1"/>
    <property type="match status" value="1"/>
</dbReference>
<organism evidence="15 16">
    <name type="scientific">Saponaria officinalis</name>
    <name type="common">Common soapwort</name>
    <name type="synonym">Lychnis saponaria</name>
    <dbReference type="NCBI Taxonomy" id="3572"/>
    <lineage>
        <taxon>Eukaryota</taxon>
        <taxon>Viridiplantae</taxon>
        <taxon>Streptophyta</taxon>
        <taxon>Embryophyta</taxon>
        <taxon>Tracheophyta</taxon>
        <taxon>Spermatophyta</taxon>
        <taxon>Magnoliopsida</taxon>
        <taxon>eudicotyledons</taxon>
        <taxon>Gunneridae</taxon>
        <taxon>Pentapetalae</taxon>
        <taxon>Caryophyllales</taxon>
        <taxon>Caryophyllaceae</taxon>
        <taxon>Caryophylleae</taxon>
        <taxon>Saponaria</taxon>
    </lineage>
</organism>
<evidence type="ECO:0000256" key="7">
    <source>
        <dbReference type="ARBA" id="ARBA00023136"/>
    </source>
</evidence>
<comment type="caution">
    <text evidence="15">The sequence shown here is derived from an EMBL/GenBank/DDBJ whole genome shotgun (WGS) entry which is preliminary data.</text>
</comment>
<evidence type="ECO:0000256" key="12">
    <source>
        <dbReference type="SAM" id="Phobius"/>
    </source>
</evidence>
<dbReference type="GO" id="GO:0098552">
    <property type="term" value="C:side of membrane"/>
    <property type="evidence" value="ECO:0007669"/>
    <property type="project" value="UniProtKB-KW"/>
</dbReference>
<evidence type="ECO:0000256" key="4">
    <source>
        <dbReference type="ARBA" id="ARBA00022622"/>
    </source>
</evidence>
<feature type="region of interest" description="Disordered" evidence="11">
    <location>
        <begin position="173"/>
        <end position="258"/>
    </location>
</feature>
<feature type="chain" id="PRO_5043486336" description="FAS1 domain-containing protein" evidence="13">
    <location>
        <begin position="24"/>
        <end position="281"/>
    </location>
</feature>
<keyword evidence="8" id="KW-0325">Glycoprotein</keyword>
<sequence length="281" mass="29236">MAHMASKYVILAIMFLCATNISAFNITRLLNNHPQFSTFNDLLTQTGVAAEINKRQTITVLVIDNSGMGPISSKPQSTIKKILQTHALLDYYDTNKISDLSIKSGSTAINFFQNTGTAYREQGQTRIVNSGGDIIFASAMKGAPHDSKMVKSIAAQPYNISVIEISQPIVTPGLDQTAPSGPSTSPVAVPVPAQQPKKAEAPAPAVEGPTEDMGSADGPASEGPSVGDEPSSAPGPAQDGDVADKESPAKLAPPPKSGGSQLTFGAAYVVVFGILGLLSLM</sequence>
<keyword evidence="3" id="KW-1003">Cell membrane</keyword>
<dbReference type="FunFam" id="2.30.180.10:FF:000015">
    <property type="entry name" value="Fasciclin-like arabinogalactan protein 3"/>
    <property type="match status" value="1"/>
</dbReference>
<keyword evidence="12" id="KW-0812">Transmembrane</keyword>
<keyword evidence="12" id="KW-1133">Transmembrane helix</keyword>
<dbReference type="SUPFAM" id="SSF82153">
    <property type="entry name" value="FAS1 domain"/>
    <property type="match status" value="1"/>
</dbReference>
<gene>
    <name evidence="15" type="ORF">RND81_10G176100</name>
</gene>
<proteinExistence type="inferred from homology"/>
<evidence type="ECO:0000256" key="13">
    <source>
        <dbReference type="SAM" id="SignalP"/>
    </source>
</evidence>
<dbReference type="InterPro" id="IPR033254">
    <property type="entry name" value="Plant_FLA"/>
</dbReference>